<protein>
    <submittedName>
        <fullName evidence="1">Uncharacterized protein</fullName>
    </submittedName>
</protein>
<name>J7QC75_9VIRU</name>
<dbReference type="KEGG" id="vg:40526270"/>
<accession>J7QC75</accession>
<organism evidence="1 2">
    <name type="scientific">Alphaspiravirus yamagawaense</name>
    <dbReference type="NCBI Taxonomy" id="1157339"/>
    <lineage>
        <taxon>Viruses</taxon>
        <taxon>Viruses incertae sedis</taxon>
        <taxon>Spiraviridae</taxon>
        <taxon>Alphaspiravirus</taxon>
    </lineage>
</organism>
<dbReference type="RefSeq" id="YP_009666086.1">
    <property type="nucleotide sequence ID" value="NC_043427.1"/>
</dbReference>
<keyword evidence="2" id="KW-1185">Reference proteome</keyword>
<evidence type="ECO:0000313" key="2">
    <source>
        <dbReference type="Proteomes" id="UP000003929"/>
    </source>
</evidence>
<dbReference type="EMBL" id="HE681887">
    <property type="protein sequence ID" value="CCG27854.1"/>
    <property type="molecule type" value="Genomic_DNA"/>
</dbReference>
<dbReference type="GeneID" id="40526270"/>
<proteinExistence type="predicted"/>
<dbReference type="Proteomes" id="UP000003929">
    <property type="component" value="Segment"/>
</dbReference>
<sequence>MRLRAYTLEDLARVYKKVDAKFKVVVGDIVACIYGYPCLAKDIDLVMPLELAGRLKNLPGVKLGEGKVVETEIDGINVSFNLEPMFRLKLFYMPFIEVSRINGVEVAHYSLERYVAGRLKRLIIMLRNGKENIYLIPYQLMDLVPILCDKREILLGARRILERRFDMDYNELLRMNRDIIDAANNMSRDIFGVACRWSW</sequence>
<gene>
    <name evidence="1" type="primary">41-199</name>
</gene>
<evidence type="ECO:0000313" key="1">
    <source>
        <dbReference type="EMBL" id="CCG27854.1"/>
    </source>
</evidence>
<reference evidence="1 2" key="1">
    <citation type="journal article" date="2012" name="Proc. Natl. Acad. Sci. U.S.A.">
        <title>Archaeal virus with exceptional virion architecture and the largest single-stranded DNA genome.</title>
        <authorList>
            <person name="Mochizuki T."/>
            <person name="Krupovic M."/>
            <person name="Pehau-Arnaudet G."/>
            <person name="Sako Y."/>
            <person name="Forterre P."/>
            <person name="Prangishvili D."/>
        </authorList>
    </citation>
    <scope>NUCLEOTIDE SEQUENCE [LARGE SCALE GENOMIC DNA]</scope>
</reference>